<dbReference type="PATRIC" id="fig|292564.3.peg.1026"/>
<dbReference type="Gene3D" id="1.10.1740.110">
    <property type="match status" value="1"/>
</dbReference>
<dbReference type="GO" id="GO:0004414">
    <property type="term" value="F:homoserine O-acetyltransferase activity"/>
    <property type="evidence" value="ECO:0007669"/>
    <property type="project" value="UniProtKB-UniRule"/>
</dbReference>
<keyword evidence="2" id="KW-0963">Cytoplasm</keyword>
<feature type="active site" evidence="2 3">
    <location>
        <position position="295"/>
    </location>
</feature>
<dbReference type="STRING" id="292564.Cyagr_1076"/>
<evidence type="ECO:0000256" key="1">
    <source>
        <dbReference type="ARBA" id="ARBA00022679"/>
    </source>
</evidence>
<evidence type="ECO:0000256" key="3">
    <source>
        <dbReference type="PIRSR" id="PIRSR000443-1"/>
    </source>
</evidence>
<dbReference type="UniPathway" id="UPA00051">
    <property type="reaction ID" value="UER00074"/>
</dbReference>
<feature type="active site" description="Nucleophile" evidence="2 3">
    <location>
        <position position="156"/>
    </location>
</feature>
<comment type="subunit">
    <text evidence="2">Homodimer.</text>
</comment>
<dbReference type="Gene3D" id="3.40.50.1820">
    <property type="entry name" value="alpha/beta hydrolase"/>
    <property type="match status" value="2"/>
</dbReference>
<evidence type="ECO:0000256" key="2">
    <source>
        <dbReference type="HAMAP-Rule" id="MF_00296"/>
    </source>
</evidence>
<dbReference type="PIRSF" id="PIRSF000443">
    <property type="entry name" value="Homoser_Ac_trans"/>
    <property type="match status" value="1"/>
</dbReference>
<comment type="function">
    <text evidence="2">Transfers an acetyl group from acetyl-CoA to L-homoserine, forming acetyl-L-homoserine.</text>
</comment>
<evidence type="ECO:0000313" key="6">
    <source>
        <dbReference type="Proteomes" id="UP000010388"/>
    </source>
</evidence>
<dbReference type="eggNOG" id="COG2021">
    <property type="taxonomic scope" value="Bacteria"/>
</dbReference>
<dbReference type="InterPro" id="IPR000073">
    <property type="entry name" value="AB_hydrolase_1"/>
</dbReference>
<name>K9P4A7_CYAGP</name>
<dbReference type="Pfam" id="PF00561">
    <property type="entry name" value="Abhydrolase_1"/>
    <property type="match status" value="1"/>
</dbReference>
<dbReference type="HOGENOM" id="CLU_028760_1_0_3"/>
<gene>
    <name evidence="2" type="primary">metXA</name>
    <name evidence="5" type="ordered locus">Cyagr_1076</name>
</gene>
<dbReference type="KEGG" id="cgc:Cyagr_1076"/>
<dbReference type="PANTHER" id="PTHR32268">
    <property type="entry name" value="HOMOSERINE O-ACETYLTRANSFERASE"/>
    <property type="match status" value="1"/>
</dbReference>
<dbReference type="GO" id="GO:0009086">
    <property type="term" value="P:methionine biosynthetic process"/>
    <property type="evidence" value="ECO:0007669"/>
    <property type="project" value="UniProtKB-UniRule"/>
</dbReference>
<feature type="active site" evidence="2 3">
    <location>
        <position position="325"/>
    </location>
</feature>
<comment type="subcellular location">
    <subcellularLocation>
        <location evidence="2">Cytoplasm</location>
    </subcellularLocation>
</comment>
<evidence type="ECO:0000259" key="4">
    <source>
        <dbReference type="Pfam" id="PF00561"/>
    </source>
</evidence>
<dbReference type="RefSeq" id="WP_015108711.1">
    <property type="nucleotide sequence ID" value="NC_019675.1"/>
</dbReference>
<proteinExistence type="inferred from homology"/>
<comment type="similarity">
    <text evidence="2">Belongs to the AB hydrolase superfamily. MetX family.</text>
</comment>
<dbReference type="PANTHER" id="PTHR32268:SF11">
    <property type="entry name" value="HOMOSERINE O-ACETYLTRANSFERASE"/>
    <property type="match status" value="1"/>
</dbReference>
<comment type="pathway">
    <text evidence="2">Amino-acid biosynthesis; L-methionine biosynthesis via de novo pathway; O-acetyl-L-homoserine from L-homoserine: step 1/1.</text>
</comment>
<dbReference type="InterPro" id="IPR029058">
    <property type="entry name" value="AB_hydrolase_fold"/>
</dbReference>
<comment type="catalytic activity">
    <reaction evidence="2">
        <text>L-homoserine + acetyl-CoA = O-acetyl-L-homoserine + CoA</text>
        <dbReference type="Rhea" id="RHEA:13701"/>
        <dbReference type="ChEBI" id="CHEBI:57287"/>
        <dbReference type="ChEBI" id="CHEBI:57288"/>
        <dbReference type="ChEBI" id="CHEBI:57476"/>
        <dbReference type="ChEBI" id="CHEBI:57716"/>
        <dbReference type="EC" id="2.3.1.31"/>
    </reaction>
</comment>
<keyword evidence="2" id="KW-0028">Amino-acid biosynthesis</keyword>
<dbReference type="GO" id="GO:0009092">
    <property type="term" value="P:homoserine metabolic process"/>
    <property type="evidence" value="ECO:0007669"/>
    <property type="project" value="TreeGrafter"/>
</dbReference>
<dbReference type="SUPFAM" id="SSF53474">
    <property type="entry name" value="alpha/beta-Hydrolases"/>
    <property type="match status" value="1"/>
</dbReference>
<organism evidence="5 6">
    <name type="scientific">Cyanobium gracile (strain ATCC 27147 / PCC 6307)</name>
    <dbReference type="NCBI Taxonomy" id="292564"/>
    <lineage>
        <taxon>Bacteria</taxon>
        <taxon>Bacillati</taxon>
        <taxon>Cyanobacteriota</taxon>
        <taxon>Cyanophyceae</taxon>
        <taxon>Synechococcales</taxon>
        <taxon>Prochlorococcaceae</taxon>
        <taxon>Cyanobium</taxon>
    </lineage>
</organism>
<accession>K9P4A7</accession>
<feature type="domain" description="AB hydrolase-1" evidence="4">
    <location>
        <begin position="53"/>
        <end position="190"/>
    </location>
</feature>
<comment type="caution">
    <text evidence="2">Lacks conserved residue(s) required for the propagation of feature annotation.</text>
</comment>
<evidence type="ECO:0000313" key="5">
    <source>
        <dbReference type="EMBL" id="AFY28257.1"/>
    </source>
</evidence>
<dbReference type="GO" id="GO:0005737">
    <property type="term" value="C:cytoplasm"/>
    <property type="evidence" value="ECO:0007669"/>
    <property type="project" value="UniProtKB-SubCell"/>
</dbReference>
<dbReference type="AlphaFoldDB" id="K9P4A7"/>
<keyword evidence="2" id="KW-0486">Methionine biosynthesis</keyword>
<dbReference type="HAMAP" id="MF_00296">
    <property type="entry name" value="MetX_acyltransf"/>
    <property type="match status" value="1"/>
</dbReference>
<keyword evidence="1 2" id="KW-0808">Transferase</keyword>
<feature type="binding site" evidence="2">
    <location>
        <position position="326"/>
    </location>
    <ligand>
        <name>substrate</name>
    </ligand>
</feature>
<sequence length="344" mass="36795">MTTTQTNPRADHRHVLELFGEQPLRLESGDTLGPITIAHESWGQPNASRSNGVLLLHGFSGDSHAAGPAGPGHPSRGWWDGLIGPGRAIDTDRFFVVCPNVLGGCQGSTGPGSPAPDGRPWGSRFPALTIRDQVEAEVAFSDRLQIRRWQAVIGGSMGGMRAMEWAIAHPGRLERLVLLATTARCSERTNACHRSQIEAIQQDPAFLGGDFYDHPGGGPRAGLARARRMARRTYGGIEDGSVEEGGVFLERFDANSYIVLTQAMTGHDVGRGRGGVAAALARISAPSHVVSVSSDRLFPPHSQREMARAIGGPVRFSAIDSQHGHDGFLAEQDQLASILRQSLA</sequence>
<protein>
    <recommendedName>
        <fullName evidence="2">Homoserine O-acetyltransferase</fullName>
        <shortName evidence="2">HAT</shortName>
        <ecNumber evidence="2">2.3.1.31</ecNumber>
    </recommendedName>
    <alternativeName>
        <fullName evidence="2">Homoserine transacetylase</fullName>
        <shortName evidence="2">HTA</shortName>
    </alternativeName>
</protein>
<dbReference type="Proteomes" id="UP000010388">
    <property type="component" value="Chromosome"/>
</dbReference>
<feature type="binding site" evidence="2">
    <location>
        <position position="227"/>
    </location>
    <ligand>
        <name>substrate</name>
    </ligand>
</feature>
<dbReference type="EMBL" id="CP003495">
    <property type="protein sequence ID" value="AFY28257.1"/>
    <property type="molecule type" value="Genomic_DNA"/>
</dbReference>
<dbReference type="InterPro" id="IPR008220">
    <property type="entry name" value="HAT_MetX-like"/>
</dbReference>
<keyword evidence="2" id="KW-0012">Acyltransferase</keyword>
<reference evidence="6" key="1">
    <citation type="journal article" date="2013" name="Proc. Natl. Acad. Sci. U.S.A.">
        <title>Improving the coverage of the cyanobacterial phylum using diversity-driven genome sequencing.</title>
        <authorList>
            <person name="Shih P.M."/>
            <person name="Wu D."/>
            <person name="Latifi A."/>
            <person name="Axen S.D."/>
            <person name="Fewer D.P."/>
            <person name="Talla E."/>
            <person name="Calteau A."/>
            <person name="Cai F."/>
            <person name="Tandeau de Marsac N."/>
            <person name="Rippka R."/>
            <person name="Herdman M."/>
            <person name="Sivonen K."/>
            <person name="Coursin T."/>
            <person name="Laurent T."/>
            <person name="Goodwin L."/>
            <person name="Nolan M."/>
            <person name="Davenport K.W."/>
            <person name="Han C.S."/>
            <person name="Rubin E.M."/>
            <person name="Eisen J.A."/>
            <person name="Woyke T."/>
            <person name="Gugger M."/>
            <person name="Kerfeld C.A."/>
        </authorList>
    </citation>
    <scope>NUCLEOTIDE SEQUENCE [LARGE SCALE GENOMIC DNA]</scope>
    <source>
        <strain evidence="6">ATCC 27147 / PCC 6307</strain>
    </source>
</reference>
<dbReference type="EC" id="2.3.1.31" evidence="2"/>